<dbReference type="OrthoDB" id="2250022at2759"/>
<feature type="domain" description="PAP-associated" evidence="10">
    <location>
        <begin position="1148"/>
        <end position="1205"/>
    </location>
</feature>
<evidence type="ECO:0000256" key="5">
    <source>
        <dbReference type="ARBA" id="ARBA00022679"/>
    </source>
</evidence>
<evidence type="ECO:0000256" key="4">
    <source>
        <dbReference type="ARBA" id="ARBA00022490"/>
    </source>
</evidence>
<feature type="compositionally biased region" description="Acidic residues" evidence="8">
    <location>
        <begin position="92"/>
        <end position="102"/>
    </location>
</feature>
<dbReference type="Pfam" id="PF03828">
    <property type="entry name" value="PAP_assoc"/>
    <property type="match status" value="1"/>
</dbReference>
<sequence length="1261" mass="141378">MKWWGLQGWALLDSLLSAPPTSALDTPPLDHHQHHRHYAEGASAFIPISPSLVPRATSFRRRIRRHCTVHYASEASTATGKKRGRRKQTGDGDGDGDSDGDSDNGAAAAVDLRTASRQKKTAYRRLKVIKKYANSASSAAKPSSGAKADDGASSAIDRLLSRLGDKDRDKQADNTYAVPQTLANLPPVKPLAERNTERKDLYGWADRLAQQTDLPPPPSFPPIYDAYDRPPRSRRPGGFTSGSSSSSSGLGMFLPDFGDEKVENGVVVTGRKRRPLIVELPAPGPPRPHRHEETILNLIEGNRGEGLLQGGWLAPTLQEEASARDEGPSAPLRQSSRRRRVWITQGKTEWPRDDAVAVLQRELDLFRRMPSTSVLHLSFLHTAGKNGGDGGDKCEEKHLLLDLGCLLAGSNDVRESVLAELKDLMEDPAVTKVVHNASPIIIRLQREWGLYIVNIFDTVVAGQRLNMLPTKVADRRSVARNANNQPQPQQPPLSFGGLMEPAPAAEPRDLVSEYVSFDPSPSGVWDWNQAVEGLEHLCRQCCPEMKGVLTIEDDVESDEGEQQQEQQQEGGSSDSDLSGILGSTAEAAPVSEWHLMGTESRAVVPADLPMPRSVELSMMQWGTMLLHLHHHLSARLRQDHLAFMARREDGAREGDDADGLTEDELDEEEDMQEGDESDDRAESSKAEMAHRDAQRLTLREVVYLPRCRGPRVLNAIELRIAHQLLNYRASDISPFHRYLLADESILELSQKALTNPRIPNKYLPIWDDVFAKIKTLRDTHRAVTHLFVSERRILRNQDVYETLQRLRLRISQQIPWWHLTSMHTGSHTFGGRKAMAATPQEAAQQRAMLEQDMYRLFREQLEPPADESRVREDLRQRLETLLQSSGRAGWSDISLQLYGSSVNQFGGREADVDLLCQSPDRDHHEILMGDQNAMAKVTRLFENGTLELDMRAPIDVATLPMPVPAKDEDGEQRGAAESDEEGARREPLRVQRIAEVLEQGGYENVTWIAKTKAPIVKFVDPVSGLEGDIGIQNRLPIHNTDLLATYAQAHPIVRPFVYLVKHWAKSRGINNPKIGLGFSSYAYVLMALFVLQREGIIPSYQQLPCNAGALVWHQGSWYDCRYHTPAHDTQRDHHNHHQQQQGSAPEVSLASLLLRFFDFYANFFDPERDVVSVREGRLLSKYEKGWHIRSPMASHFWPVEDPFETEIDLSRVMRDREAIDVVLYEFQRAHLMLDAGQSLSSLLEPCDELPTMADTTVRQLV</sequence>
<comment type="cofactor">
    <cofactor evidence="2">
        <name>Mg(2+)</name>
        <dbReference type="ChEBI" id="CHEBI:18420"/>
    </cofactor>
</comment>
<dbReference type="GO" id="GO:0046872">
    <property type="term" value="F:metal ion binding"/>
    <property type="evidence" value="ECO:0007669"/>
    <property type="project" value="UniProtKB-KW"/>
</dbReference>
<feature type="signal peptide" evidence="9">
    <location>
        <begin position="1"/>
        <end position="23"/>
    </location>
</feature>
<evidence type="ECO:0000256" key="7">
    <source>
        <dbReference type="ARBA" id="ARBA00022842"/>
    </source>
</evidence>
<dbReference type="Gene3D" id="3.30.460.10">
    <property type="entry name" value="Beta Polymerase, domain 2"/>
    <property type="match status" value="1"/>
</dbReference>
<keyword evidence="6" id="KW-0479">Metal-binding</keyword>
<dbReference type="InterPro" id="IPR002058">
    <property type="entry name" value="PAP_assoc"/>
</dbReference>
<dbReference type="SUPFAM" id="SSF81631">
    <property type="entry name" value="PAP/OAS1 substrate-binding domain"/>
    <property type="match status" value="1"/>
</dbReference>
<dbReference type="GO" id="GO:0005737">
    <property type="term" value="C:cytoplasm"/>
    <property type="evidence" value="ECO:0007669"/>
    <property type="project" value="UniProtKB-SubCell"/>
</dbReference>
<dbReference type="Gene3D" id="3.30.420.10">
    <property type="entry name" value="Ribonuclease H-like superfamily/Ribonuclease H"/>
    <property type="match status" value="1"/>
</dbReference>
<dbReference type="PANTHER" id="PTHR12271">
    <property type="entry name" value="POLY A POLYMERASE CID PAP -RELATED"/>
    <property type="match status" value="1"/>
</dbReference>
<evidence type="ECO:0000259" key="10">
    <source>
        <dbReference type="Pfam" id="PF03828"/>
    </source>
</evidence>
<dbReference type="VEuPathDB" id="CryptoDB:Vbra_16099"/>
<dbReference type="SUPFAM" id="SSF53098">
    <property type="entry name" value="Ribonuclease H-like"/>
    <property type="match status" value="1"/>
</dbReference>
<feature type="compositionally biased region" description="Acidic residues" evidence="8">
    <location>
        <begin position="655"/>
        <end position="679"/>
    </location>
</feature>
<dbReference type="Proteomes" id="UP000041254">
    <property type="component" value="Unassembled WGS sequence"/>
</dbReference>
<keyword evidence="9" id="KW-0732">Signal</keyword>
<feature type="region of interest" description="Disordered" evidence="8">
    <location>
        <begin position="319"/>
        <end position="338"/>
    </location>
</feature>
<organism evidence="12 13">
    <name type="scientific">Vitrella brassicaformis (strain CCMP3155)</name>
    <dbReference type="NCBI Taxonomy" id="1169540"/>
    <lineage>
        <taxon>Eukaryota</taxon>
        <taxon>Sar</taxon>
        <taxon>Alveolata</taxon>
        <taxon>Colpodellida</taxon>
        <taxon>Vitrellaceae</taxon>
        <taxon>Vitrella</taxon>
    </lineage>
</organism>
<dbReference type="STRING" id="1169540.A0A0G4FST8"/>
<feature type="compositionally biased region" description="Low complexity" evidence="8">
    <location>
        <begin position="563"/>
        <end position="580"/>
    </location>
</feature>
<feature type="region of interest" description="Disordered" evidence="8">
    <location>
        <begin position="210"/>
        <end position="252"/>
    </location>
</feature>
<keyword evidence="7" id="KW-0460">Magnesium</keyword>
<protein>
    <submittedName>
        <fullName evidence="12">Uncharacterized protein</fullName>
    </submittedName>
</protein>
<dbReference type="GO" id="GO:0031123">
    <property type="term" value="P:RNA 3'-end processing"/>
    <property type="evidence" value="ECO:0007669"/>
    <property type="project" value="TreeGrafter"/>
</dbReference>
<dbReference type="InterPro" id="IPR012337">
    <property type="entry name" value="RNaseH-like_sf"/>
</dbReference>
<dbReference type="CDD" id="cd05402">
    <property type="entry name" value="NT_PAP_TUTase"/>
    <property type="match status" value="1"/>
</dbReference>
<comment type="subcellular location">
    <subcellularLocation>
        <location evidence="3">Cytoplasm</location>
    </subcellularLocation>
</comment>
<reference evidence="12 13" key="1">
    <citation type="submission" date="2014-11" db="EMBL/GenBank/DDBJ databases">
        <authorList>
            <person name="Zhu J."/>
            <person name="Qi W."/>
            <person name="Song R."/>
        </authorList>
    </citation>
    <scope>NUCLEOTIDE SEQUENCE [LARGE SCALE GENOMIC DNA]</scope>
</reference>
<keyword evidence="4" id="KW-0963">Cytoplasm</keyword>
<feature type="domain" description="Poly(A) RNA polymerase mitochondrial-like central palm" evidence="11">
    <location>
        <begin position="850"/>
        <end position="1048"/>
    </location>
</feature>
<proteinExistence type="predicted"/>
<evidence type="ECO:0000256" key="1">
    <source>
        <dbReference type="ARBA" id="ARBA00001936"/>
    </source>
</evidence>
<dbReference type="Gene3D" id="1.10.1410.10">
    <property type="match status" value="1"/>
</dbReference>
<gene>
    <name evidence="12" type="ORF">Vbra_16099</name>
</gene>
<dbReference type="InterPro" id="IPR043519">
    <property type="entry name" value="NT_sf"/>
</dbReference>
<dbReference type="InterPro" id="IPR054708">
    <property type="entry name" value="MTPAP-like_central"/>
</dbReference>
<dbReference type="GO" id="GO:0016779">
    <property type="term" value="F:nucleotidyltransferase activity"/>
    <property type="evidence" value="ECO:0007669"/>
    <property type="project" value="TreeGrafter"/>
</dbReference>
<keyword evidence="5" id="KW-0808">Transferase</keyword>
<feature type="region of interest" description="Disordered" evidence="8">
    <location>
        <begin position="480"/>
        <end position="502"/>
    </location>
</feature>
<dbReference type="GO" id="GO:0003676">
    <property type="term" value="F:nucleic acid binding"/>
    <property type="evidence" value="ECO:0007669"/>
    <property type="project" value="InterPro"/>
</dbReference>
<feature type="compositionally biased region" description="Basic and acidic residues" evidence="8">
    <location>
        <begin position="680"/>
        <end position="691"/>
    </location>
</feature>
<name>A0A0G4FST8_VITBC</name>
<feature type="region of interest" description="Disordered" evidence="8">
    <location>
        <begin position="554"/>
        <end position="580"/>
    </location>
</feature>
<dbReference type="AlphaFoldDB" id="A0A0G4FST8"/>
<evidence type="ECO:0000256" key="8">
    <source>
        <dbReference type="SAM" id="MobiDB-lite"/>
    </source>
</evidence>
<feature type="region of interest" description="Disordered" evidence="8">
    <location>
        <begin position="648"/>
        <end position="691"/>
    </location>
</feature>
<comment type="cofactor">
    <cofactor evidence="1">
        <name>Mn(2+)</name>
        <dbReference type="ChEBI" id="CHEBI:29035"/>
    </cofactor>
</comment>
<keyword evidence="13" id="KW-1185">Reference proteome</keyword>
<dbReference type="Pfam" id="PF22600">
    <property type="entry name" value="MTPAP-like_central"/>
    <property type="match status" value="1"/>
</dbReference>
<evidence type="ECO:0000313" key="13">
    <source>
        <dbReference type="Proteomes" id="UP000041254"/>
    </source>
</evidence>
<dbReference type="InParanoid" id="A0A0G4FST8"/>
<evidence type="ECO:0000256" key="6">
    <source>
        <dbReference type="ARBA" id="ARBA00022723"/>
    </source>
</evidence>
<evidence type="ECO:0000256" key="9">
    <source>
        <dbReference type="SAM" id="SignalP"/>
    </source>
</evidence>
<feature type="compositionally biased region" description="Basic and acidic residues" evidence="8">
    <location>
        <begin position="965"/>
        <end position="985"/>
    </location>
</feature>
<evidence type="ECO:0000256" key="3">
    <source>
        <dbReference type="ARBA" id="ARBA00004496"/>
    </source>
</evidence>
<dbReference type="InterPro" id="IPR036397">
    <property type="entry name" value="RNaseH_sf"/>
</dbReference>
<feature type="chain" id="PRO_5005189209" evidence="9">
    <location>
        <begin position="24"/>
        <end position="1261"/>
    </location>
</feature>
<dbReference type="SUPFAM" id="SSF81301">
    <property type="entry name" value="Nucleotidyltransferase"/>
    <property type="match status" value="1"/>
</dbReference>
<dbReference type="EMBL" id="CDMY01000495">
    <property type="protein sequence ID" value="CEM17726.1"/>
    <property type="molecule type" value="Genomic_DNA"/>
</dbReference>
<evidence type="ECO:0000256" key="2">
    <source>
        <dbReference type="ARBA" id="ARBA00001946"/>
    </source>
</evidence>
<feature type="region of interest" description="Disordered" evidence="8">
    <location>
        <begin position="961"/>
        <end position="985"/>
    </location>
</feature>
<accession>A0A0G4FST8</accession>
<dbReference type="PANTHER" id="PTHR12271:SF40">
    <property type="entry name" value="POLY(A) RNA POLYMERASE GLD2"/>
    <property type="match status" value="1"/>
</dbReference>
<evidence type="ECO:0000259" key="11">
    <source>
        <dbReference type="Pfam" id="PF22600"/>
    </source>
</evidence>
<feature type="compositionally biased region" description="Low complexity" evidence="8">
    <location>
        <begin position="236"/>
        <end position="249"/>
    </location>
</feature>
<feature type="region of interest" description="Disordered" evidence="8">
    <location>
        <begin position="70"/>
        <end position="117"/>
    </location>
</feature>
<evidence type="ECO:0000313" key="12">
    <source>
        <dbReference type="EMBL" id="CEM17726.1"/>
    </source>
</evidence>